<dbReference type="SUPFAM" id="SSF51197">
    <property type="entry name" value="Clavaminate synthase-like"/>
    <property type="match status" value="1"/>
</dbReference>
<dbReference type="PANTHER" id="PTHR43779:SF3">
    <property type="entry name" value="(3R)-3-[(CARBOXYMETHYL)AMINO]FATTY ACID OXYGENASE_DECARBOXYLASE"/>
    <property type="match status" value="1"/>
</dbReference>
<gene>
    <name evidence="7" type="primary">tfdA-L</name>
    <name evidence="7" type="ORF">Hamer_G022788</name>
</gene>
<evidence type="ECO:0000313" key="7">
    <source>
        <dbReference type="EMBL" id="KAG7169150.1"/>
    </source>
</evidence>
<comment type="similarity">
    <text evidence="1">Belongs to the TfdA dioxygenase family.</text>
</comment>
<dbReference type="PANTHER" id="PTHR43779">
    <property type="entry name" value="DIOXYGENASE RV0097-RELATED"/>
    <property type="match status" value="1"/>
</dbReference>
<evidence type="ECO:0000259" key="6">
    <source>
        <dbReference type="Pfam" id="PF02668"/>
    </source>
</evidence>
<sequence>MGTQESISNFYKLTPIQLGCEVRGIDLKKDVPKEVIAAIKEDVTKHRILIFKDQGVVSGERHVEIAKWFAEPESTFYKHPRSPHPDVFRVSNDRTEGCTIQYSIALSDVGRTGWHIDGSFQEAPFAYALYHMVSVPTNGPTMFCPLTEIIEELPRDQRIRWERLYMISDRRSGPIHPLIYTHPLSKKKVLCFHLGMTEGFVWDYKTPQQRVTSEEETYALLQEIHHEFIKDNKARQYRHNWSVGDFILSDNLSVAHEAAPETQLPRSQVGLRVLHRVTTLGCSPPVKEYDYRKELGL</sequence>
<dbReference type="GO" id="GO:0046872">
    <property type="term" value="F:metal ion binding"/>
    <property type="evidence" value="ECO:0007669"/>
    <property type="project" value="UniProtKB-KW"/>
</dbReference>
<evidence type="ECO:0000256" key="1">
    <source>
        <dbReference type="ARBA" id="ARBA00005896"/>
    </source>
</evidence>
<dbReference type="AlphaFoldDB" id="A0A8J5KC08"/>
<dbReference type="InterPro" id="IPR042098">
    <property type="entry name" value="TauD-like_sf"/>
</dbReference>
<proteinExistence type="inferred from homology"/>
<reference evidence="7" key="1">
    <citation type="journal article" date="2021" name="Sci. Adv.">
        <title>The American lobster genome reveals insights on longevity, neural, and immune adaptations.</title>
        <authorList>
            <person name="Polinski J.M."/>
            <person name="Zimin A.V."/>
            <person name="Clark K.F."/>
            <person name="Kohn A.B."/>
            <person name="Sadowski N."/>
            <person name="Timp W."/>
            <person name="Ptitsyn A."/>
            <person name="Khanna P."/>
            <person name="Romanova D.Y."/>
            <person name="Williams P."/>
            <person name="Greenwood S.J."/>
            <person name="Moroz L.L."/>
            <person name="Walt D.R."/>
            <person name="Bodnar A.G."/>
        </authorList>
    </citation>
    <scope>NUCLEOTIDE SEQUENCE</scope>
    <source>
        <strain evidence="7">GMGI-L3</strain>
    </source>
</reference>
<keyword evidence="3 7" id="KW-0223">Dioxygenase</keyword>
<evidence type="ECO:0000256" key="4">
    <source>
        <dbReference type="ARBA" id="ARBA00023002"/>
    </source>
</evidence>
<keyword evidence="2" id="KW-0479">Metal-binding</keyword>
<keyword evidence="5" id="KW-0408">Iron</keyword>
<evidence type="ECO:0000313" key="8">
    <source>
        <dbReference type="Proteomes" id="UP000747542"/>
    </source>
</evidence>
<dbReference type="InterPro" id="IPR051178">
    <property type="entry name" value="TfdA_dioxygenase"/>
</dbReference>
<evidence type="ECO:0000256" key="5">
    <source>
        <dbReference type="ARBA" id="ARBA00023004"/>
    </source>
</evidence>
<keyword evidence="8" id="KW-1185">Reference proteome</keyword>
<dbReference type="InterPro" id="IPR003819">
    <property type="entry name" value="TauD/TfdA-like"/>
</dbReference>
<organism evidence="7 8">
    <name type="scientific">Homarus americanus</name>
    <name type="common">American lobster</name>
    <dbReference type="NCBI Taxonomy" id="6706"/>
    <lineage>
        <taxon>Eukaryota</taxon>
        <taxon>Metazoa</taxon>
        <taxon>Ecdysozoa</taxon>
        <taxon>Arthropoda</taxon>
        <taxon>Crustacea</taxon>
        <taxon>Multicrustacea</taxon>
        <taxon>Malacostraca</taxon>
        <taxon>Eumalacostraca</taxon>
        <taxon>Eucarida</taxon>
        <taxon>Decapoda</taxon>
        <taxon>Pleocyemata</taxon>
        <taxon>Astacidea</taxon>
        <taxon>Nephropoidea</taxon>
        <taxon>Nephropidae</taxon>
        <taxon>Homarus</taxon>
    </lineage>
</organism>
<dbReference type="Pfam" id="PF02668">
    <property type="entry name" value="TauD"/>
    <property type="match status" value="1"/>
</dbReference>
<dbReference type="Gene3D" id="3.60.130.10">
    <property type="entry name" value="Clavaminate synthase-like"/>
    <property type="match status" value="1"/>
</dbReference>
<name>A0A8J5KC08_HOMAM</name>
<evidence type="ECO:0000256" key="3">
    <source>
        <dbReference type="ARBA" id="ARBA00022964"/>
    </source>
</evidence>
<dbReference type="GO" id="GO:0051213">
    <property type="term" value="F:dioxygenase activity"/>
    <property type="evidence" value="ECO:0007669"/>
    <property type="project" value="UniProtKB-KW"/>
</dbReference>
<dbReference type="EMBL" id="JAHLQT010018204">
    <property type="protein sequence ID" value="KAG7169150.1"/>
    <property type="molecule type" value="Genomic_DNA"/>
</dbReference>
<keyword evidence="4" id="KW-0560">Oxidoreductase</keyword>
<feature type="domain" description="TauD/TfdA-like" evidence="6">
    <location>
        <begin position="13"/>
        <end position="262"/>
    </location>
</feature>
<comment type="caution">
    <text evidence="7">The sequence shown here is derived from an EMBL/GenBank/DDBJ whole genome shotgun (WGS) entry which is preliminary data.</text>
</comment>
<accession>A0A8J5KC08</accession>
<dbReference type="Proteomes" id="UP000747542">
    <property type="component" value="Unassembled WGS sequence"/>
</dbReference>
<evidence type="ECO:0000256" key="2">
    <source>
        <dbReference type="ARBA" id="ARBA00022723"/>
    </source>
</evidence>
<protein>
    <submittedName>
        <fullName evidence="7">Alpha-ketoglutarate-dependent 2-4-dichlorophenoxyacetate dioxygenase-like</fullName>
    </submittedName>
</protein>